<dbReference type="InterPro" id="IPR013972">
    <property type="entry name" value="YcbB"/>
</dbReference>
<dbReference type="RefSeq" id="WP_077718906.1">
    <property type="nucleotide sequence ID" value="NZ_CP019699.1"/>
</dbReference>
<dbReference type="AlphaFoldDB" id="A0A1U9K4W9"/>
<dbReference type="Pfam" id="PF00072">
    <property type="entry name" value="Response_reg"/>
    <property type="match status" value="1"/>
</dbReference>
<evidence type="ECO:0000259" key="2">
    <source>
        <dbReference type="PROSITE" id="PS50110"/>
    </source>
</evidence>
<gene>
    <name evidence="3" type="ORF">B0W44_04170</name>
</gene>
<dbReference type="STRING" id="1471761.B0W44_04170"/>
<evidence type="ECO:0000313" key="4">
    <source>
        <dbReference type="Proteomes" id="UP000188603"/>
    </source>
</evidence>
<proteinExistence type="predicted"/>
<feature type="modified residue" description="4-aspartylphosphate" evidence="1">
    <location>
        <position position="54"/>
    </location>
</feature>
<dbReference type="PANTHER" id="PTHR43228">
    <property type="entry name" value="TWO-COMPONENT RESPONSE REGULATOR"/>
    <property type="match status" value="1"/>
</dbReference>
<dbReference type="Proteomes" id="UP000188603">
    <property type="component" value="Chromosome"/>
</dbReference>
<evidence type="ECO:0000256" key="1">
    <source>
        <dbReference type="PROSITE-ProRule" id="PRU00169"/>
    </source>
</evidence>
<dbReference type="OrthoDB" id="1684633at2"/>
<protein>
    <submittedName>
        <fullName evidence="3">Transcriptional regulator</fullName>
    </submittedName>
</protein>
<reference evidence="3 4" key="1">
    <citation type="journal article" date="2015" name="Int. J. Syst. Evol. Microbiol.">
        <title>Novibacillus thermophilus gen. nov., sp. nov., a Gram-staining-negative and moderately thermophilic member of the family Thermoactinomycetaceae.</title>
        <authorList>
            <person name="Yang G."/>
            <person name="Chen J."/>
            <person name="Zhou S."/>
        </authorList>
    </citation>
    <scope>NUCLEOTIDE SEQUENCE [LARGE SCALE GENOMIC DNA]</scope>
    <source>
        <strain evidence="3 4">SG-1</strain>
    </source>
</reference>
<dbReference type="GO" id="GO:0000160">
    <property type="term" value="P:phosphorelay signal transduction system"/>
    <property type="evidence" value="ECO:0007669"/>
    <property type="project" value="InterPro"/>
</dbReference>
<sequence length="309" mass="34899">MRFYIVDDDVAIRSMLTEIIEDGDLGKVVGEAENGSMLDEHLLSLKQVDIVLIDLLMPVRDGIETIRSIGSAFKGKYVMISQVEAKELVAEAYSLGVEYFITKPINRVEVQSVVKKVTERIRLERSIREIHLSVSNVLQPSAPAYDSRHSFTQQLTTSGRIILSELGVIGEKGAKDLIDILNYIASDEVLTNSLPPLKQVFTQIARQNLGRKATTEELNREVKASQQRVRRTIYQALNHLASLGLTDFSNPTFERYATVFFDFTVVRDRMTELKHNAPSSASRVRINARKFIQALYFEAKQHITSTEHS</sequence>
<accession>A0A1U9K4W9</accession>
<dbReference type="SUPFAM" id="SSF52172">
    <property type="entry name" value="CheY-like"/>
    <property type="match status" value="1"/>
</dbReference>
<name>A0A1U9K4W9_9BACL</name>
<dbReference type="SMART" id="SM00448">
    <property type="entry name" value="REC"/>
    <property type="match status" value="1"/>
</dbReference>
<dbReference type="KEGG" id="ntr:B0W44_04170"/>
<dbReference type="InterPro" id="IPR052048">
    <property type="entry name" value="ST_Response_Regulator"/>
</dbReference>
<dbReference type="EMBL" id="CP019699">
    <property type="protein sequence ID" value="AQS55089.1"/>
    <property type="molecule type" value="Genomic_DNA"/>
</dbReference>
<dbReference type="PROSITE" id="PS50110">
    <property type="entry name" value="RESPONSE_REGULATORY"/>
    <property type="match status" value="1"/>
</dbReference>
<dbReference type="Pfam" id="PF08664">
    <property type="entry name" value="YcbB"/>
    <property type="match status" value="1"/>
</dbReference>
<dbReference type="PANTHER" id="PTHR43228:SF8">
    <property type="entry name" value="TRANSCRIPTIONAL REGULATORY PROTEIN GLNL"/>
    <property type="match status" value="1"/>
</dbReference>
<organism evidence="3 4">
    <name type="scientific">Novibacillus thermophilus</name>
    <dbReference type="NCBI Taxonomy" id="1471761"/>
    <lineage>
        <taxon>Bacteria</taxon>
        <taxon>Bacillati</taxon>
        <taxon>Bacillota</taxon>
        <taxon>Bacilli</taxon>
        <taxon>Bacillales</taxon>
        <taxon>Thermoactinomycetaceae</taxon>
        <taxon>Novibacillus</taxon>
    </lineage>
</organism>
<keyword evidence="4" id="KW-1185">Reference proteome</keyword>
<keyword evidence="1" id="KW-0597">Phosphoprotein</keyword>
<feature type="domain" description="Response regulatory" evidence="2">
    <location>
        <begin position="2"/>
        <end position="118"/>
    </location>
</feature>
<dbReference type="InterPro" id="IPR011006">
    <property type="entry name" value="CheY-like_superfamily"/>
</dbReference>
<dbReference type="Gene3D" id="3.40.50.2300">
    <property type="match status" value="1"/>
</dbReference>
<evidence type="ECO:0000313" key="3">
    <source>
        <dbReference type="EMBL" id="AQS55089.1"/>
    </source>
</evidence>
<dbReference type="CDD" id="cd17565">
    <property type="entry name" value="REC_GlnL-like"/>
    <property type="match status" value="1"/>
</dbReference>
<dbReference type="InterPro" id="IPR001789">
    <property type="entry name" value="Sig_transdc_resp-reg_receiver"/>
</dbReference>